<dbReference type="EMBL" id="BMAW01108451">
    <property type="protein sequence ID" value="GFT34153.1"/>
    <property type="molecule type" value="Genomic_DNA"/>
</dbReference>
<dbReference type="OrthoDB" id="6428598at2759"/>
<keyword evidence="1" id="KW-1133">Transmembrane helix</keyword>
<name>A0A8X6NVM2_NEPPI</name>
<gene>
    <name evidence="2" type="primary">AVEN_76532_1</name>
    <name evidence="2" type="ORF">NPIL_693751</name>
</gene>
<keyword evidence="3" id="KW-1185">Reference proteome</keyword>
<keyword evidence="1" id="KW-0812">Transmembrane</keyword>
<evidence type="ECO:0000313" key="3">
    <source>
        <dbReference type="Proteomes" id="UP000887013"/>
    </source>
</evidence>
<dbReference type="AlphaFoldDB" id="A0A8X6NVM2"/>
<reference evidence="2" key="1">
    <citation type="submission" date="2020-08" db="EMBL/GenBank/DDBJ databases">
        <title>Multicomponent nature underlies the extraordinary mechanical properties of spider dragline silk.</title>
        <authorList>
            <person name="Kono N."/>
            <person name="Nakamura H."/>
            <person name="Mori M."/>
            <person name="Yoshida Y."/>
            <person name="Ohtoshi R."/>
            <person name="Malay A.D."/>
            <person name="Moran D.A.P."/>
            <person name="Tomita M."/>
            <person name="Numata K."/>
            <person name="Arakawa K."/>
        </authorList>
    </citation>
    <scope>NUCLEOTIDE SEQUENCE</scope>
</reference>
<dbReference type="Proteomes" id="UP000887013">
    <property type="component" value="Unassembled WGS sequence"/>
</dbReference>
<proteinExistence type="predicted"/>
<evidence type="ECO:0000256" key="1">
    <source>
        <dbReference type="SAM" id="Phobius"/>
    </source>
</evidence>
<sequence>MLENSDHSPVPMTEMVPVNETQSTSSRIYKRQNGWNRWKSMQGMEVKIDSLLNMEFKALELEIKYFLIFLRNLIRAKKKESLELDRRSKIPPKGFYEYVHNPPDSVYVFVAVCIIVIFVLGLGIYLLYLLWGIYFKRMKKTTGQDQKTEVTGSSKSKSFQKYHALKTKFENYYNDIKHKNLEKSKVAELKNKLESFCKGLGSNAQETREFKHDRYGMKDTESLEDVISRCSKMEEDNVLDQRDRRMHKTYLKQKLVKTGDTRIDCRLTPDEYTKIHWKF</sequence>
<keyword evidence="1" id="KW-0472">Membrane</keyword>
<protein>
    <submittedName>
        <fullName evidence="2">Uncharacterized protein</fullName>
    </submittedName>
</protein>
<accession>A0A8X6NVM2</accession>
<feature type="transmembrane region" description="Helical" evidence="1">
    <location>
        <begin position="106"/>
        <end position="131"/>
    </location>
</feature>
<organism evidence="2 3">
    <name type="scientific">Nephila pilipes</name>
    <name type="common">Giant wood spider</name>
    <name type="synonym">Nephila maculata</name>
    <dbReference type="NCBI Taxonomy" id="299642"/>
    <lineage>
        <taxon>Eukaryota</taxon>
        <taxon>Metazoa</taxon>
        <taxon>Ecdysozoa</taxon>
        <taxon>Arthropoda</taxon>
        <taxon>Chelicerata</taxon>
        <taxon>Arachnida</taxon>
        <taxon>Araneae</taxon>
        <taxon>Araneomorphae</taxon>
        <taxon>Entelegynae</taxon>
        <taxon>Araneoidea</taxon>
        <taxon>Nephilidae</taxon>
        <taxon>Nephila</taxon>
    </lineage>
</organism>
<comment type="caution">
    <text evidence="2">The sequence shown here is derived from an EMBL/GenBank/DDBJ whole genome shotgun (WGS) entry which is preliminary data.</text>
</comment>
<evidence type="ECO:0000313" key="2">
    <source>
        <dbReference type="EMBL" id="GFT34153.1"/>
    </source>
</evidence>